<protein>
    <submittedName>
        <fullName evidence="2">Uncharacterized protein</fullName>
    </submittedName>
</protein>
<feature type="chain" id="PRO_5045136162" evidence="1">
    <location>
        <begin position="24"/>
        <end position="100"/>
    </location>
</feature>
<sequence length="100" mass="10874">MLRSLRTCFLLAASALMAPAASAHPPAELQSYVGARAGQAELGIARLGYVNKIRNYWWHPRDAICVKFTVSQGRYRAIDIVKPSACGIALKALRSGDTSR</sequence>
<dbReference type="Proteomes" id="UP001274321">
    <property type="component" value="Unassembled WGS sequence"/>
</dbReference>
<feature type="signal peptide" evidence="1">
    <location>
        <begin position="1"/>
        <end position="23"/>
    </location>
</feature>
<proteinExistence type="predicted"/>
<comment type="caution">
    <text evidence="2">The sequence shown here is derived from an EMBL/GenBank/DDBJ whole genome shotgun (WGS) entry which is preliminary data.</text>
</comment>
<keyword evidence="3" id="KW-1185">Reference proteome</keyword>
<evidence type="ECO:0000313" key="3">
    <source>
        <dbReference type="Proteomes" id="UP001274321"/>
    </source>
</evidence>
<organism evidence="2 3">
    <name type="scientific">Terrihabitans rhizophilus</name>
    <dbReference type="NCBI Taxonomy" id="3092662"/>
    <lineage>
        <taxon>Bacteria</taxon>
        <taxon>Pseudomonadati</taxon>
        <taxon>Pseudomonadota</taxon>
        <taxon>Alphaproteobacteria</taxon>
        <taxon>Hyphomicrobiales</taxon>
        <taxon>Terrihabitans</taxon>
    </lineage>
</organism>
<dbReference type="RefSeq" id="WP_319845722.1">
    <property type="nucleotide sequence ID" value="NZ_JAXAFJ010000013.1"/>
</dbReference>
<reference evidence="2 3" key="1">
    <citation type="submission" date="2023-11" db="EMBL/GenBank/DDBJ databases">
        <authorList>
            <person name="Bao R."/>
        </authorList>
    </citation>
    <scope>NUCLEOTIDE SEQUENCE [LARGE SCALE GENOMIC DNA]</scope>
    <source>
        <strain evidence="2 3">PJ23</strain>
    </source>
</reference>
<evidence type="ECO:0000256" key="1">
    <source>
        <dbReference type="SAM" id="SignalP"/>
    </source>
</evidence>
<name>A0ABU4RSI7_9HYPH</name>
<keyword evidence="1" id="KW-0732">Signal</keyword>
<gene>
    <name evidence="2" type="ORF">SCD90_16060</name>
</gene>
<evidence type="ECO:0000313" key="2">
    <source>
        <dbReference type="EMBL" id="MDX6807581.1"/>
    </source>
</evidence>
<accession>A0ABU4RSI7</accession>
<dbReference type="EMBL" id="JAXAFJ010000013">
    <property type="protein sequence ID" value="MDX6807581.1"/>
    <property type="molecule type" value="Genomic_DNA"/>
</dbReference>